<dbReference type="PANTHER" id="PTHR43547:SF3">
    <property type="entry name" value="SENSOR PROTEIN CITS"/>
    <property type="match status" value="1"/>
</dbReference>
<dbReference type="InterPro" id="IPR035965">
    <property type="entry name" value="PAS-like_dom_sf"/>
</dbReference>
<keyword evidence="6" id="KW-0808">Transferase</keyword>
<dbReference type="Proteomes" id="UP000316882">
    <property type="component" value="Unassembled WGS sequence"/>
</dbReference>
<dbReference type="AlphaFoldDB" id="A0A4Y3PLP4"/>
<evidence type="ECO:0000256" key="11">
    <source>
        <dbReference type="ARBA" id="ARBA00022989"/>
    </source>
</evidence>
<evidence type="ECO:0000256" key="13">
    <source>
        <dbReference type="ARBA" id="ARBA00023136"/>
    </source>
</evidence>
<dbReference type="PANTHER" id="PTHR43547">
    <property type="entry name" value="TWO-COMPONENT HISTIDINE KINASE"/>
    <property type="match status" value="1"/>
</dbReference>
<keyword evidence="13 14" id="KW-0472">Membrane</keyword>
<sequence length="528" mass="58177">MRFHSKLMLIICSLLLGVIVILGITFELMLADALEKEIGRRALDTAKTVAQMEEIKQAFYTEDPAKIINPIAEKIRVSTNAAFITVGNLQGIRYSHPDPDEIGKPMVGGDNETVFEGNSIISETVGSLGPGLRGKTPIYNEAGQVIGVVSVGFLFADINETIESYRDRIVLVGIITLLLGVVCTMLLARNVKKAIFGLEPASIGRLYQENQAVLESIREGIVAVNETGAITLANQTAQRLLGQKQEKERDCLTEKQDDLVHALGLTEVIETGEAEFDREALVNEQVLIVNRVPIKDANNQITGAVASFRNRSELFEVTQELSRVKEYAEVLRSQTHEYSNKLHLISGLIQLESYQEAIQFISSELDAHVSHTRFILQEVPDPLIAGLLLGKLNQANERKIELKIDPESNFREIPAAIDRAQLIVILGNLLDNAMDAVWAPGAFAQEITIFLLDMEEVLLIEVEDRGPGISREHAERVFELGFSTKQQPNHGYGLHLVQQAVSQLHGNITHTGNPAGGTIFTVTLPKEV</sequence>
<comment type="caution">
    <text evidence="17">The sequence shown here is derived from an EMBL/GenBank/DDBJ whole genome shotgun (WGS) entry which is preliminary data.</text>
</comment>
<keyword evidence="4" id="KW-1003">Cell membrane</keyword>
<evidence type="ECO:0000256" key="4">
    <source>
        <dbReference type="ARBA" id="ARBA00022475"/>
    </source>
</evidence>
<dbReference type="InterPro" id="IPR004358">
    <property type="entry name" value="Sig_transdc_His_kin-like_C"/>
</dbReference>
<dbReference type="SUPFAM" id="SSF103190">
    <property type="entry name" value="Sensory domain-like"/>
    <property type="match status" value="1"/>
</dbReference>
<dbReference type="SUPFAM" id="SSF55785">
    <property type="entry name" value="PYP-like sensor domain (PAS domain)"/>
    <property type="match status" value="1"/>
</dbReference>
<keyword evidence="7 14" id="KW-0812">Transmembrane</keyword>
<keyword evidence="5" id="KW-0597">Phosphoprotein</keyword>
<evidence type="ECO:0000259" key="16">
    <source>
        <dbReference type="PROSITE" id="PS50112"/>
    </source>
</evidence>
<evidence type="ECO:0000256" key="9">
    <source>
        <dbReference type="ARBA" id="ARBA00022777"/>
    </source>
</evidence>
<dbReference type="Gene3D" id="3.30.450.20">
    <property type="entry name" value="PAS domain"/>
    <property type="match status" value="2"/>
</dbReference>
<keyword evidence="8" id="KW-0547">Nucleotide-binding</keyword>
<evidence type="ECO:0000256" key="2">
    <source>
        <dbReference type="ARBA" id="ARBA00004651"/>
    </source>
</evidence>
<keyword evidence="18" id="KW-1185">Reference proteome</keyword>
<evidence type="ECO:0000256" key="14">
    <source>
        <dbReference type="SAM" id="Phobius"/>
    </source>
</evidence>
<dbReference type="InterPro" id="IPR036890">
    <property type="entry name" value="HATPase_C_sf"/>
</dbReference>
<dbReference type="RefSeq" id="WP_122963916.1">
    <property type="nucleotide sequence ID" value="NZ_BJMH01000020.1"/>
</dbReference>
<evidence type="ECO:0000256" key="3">
    <source>
        <dbReference type="ARBA" id="ARBA00012438"/>
    </source>
</evidence>
<dbReference type="Pfam" id="PF00989">
    <property type="entry name" value="PAS"/>
    <property type="match status" value="1"/>
</dbReference>
<dbReference type="GO" id="GO:0000155">
    <property type="term" value="F:phosphorelay sensor kinase activity"/>
    <property type="evidence" value="ECO:0007669"/>
    <property type="project" value="InterPro"/>
</dbReference>
<dbReference type="Pfam" id="PF17203">
    <property type="entry name" value="sCache_3_2"/>
    <property type="match status" value="1"/>
</dbReference>
<dbReference type="SUPFAM" id="SSF55874">
    <property type="entry name" value="ATPase domain of HSP90 chaperone/DNA topoisomerase II/histidine kinase"/>
    <property type="match status" value="1"/>
</dbReference>
<name>A0A4Y3PLP4_BREPA</name>
<dbReference type="InterPro" id="IPR003594">
    <property type="entry name" value="HATPase_dom"/>
</dbReference>
<keyword evidence="12" id="KW-0902">Two-component regulatory system</keyword>
<feature type="transmembrane region" description="Helical" evidence="14">
    <location>
        <begin position="7"/>
        <end position="26"/>
    </location>
</feature>
<dbReference type="Pfam" id="PF14689">
    <property type="entry name" value="SPOB_a"/>
    <property type="match status" value="1"/>
</dbReference>
<dbReference type="InterPro" id="IPR016120">
    <property type="entry name" value="Sig_transdc_His_kin_SpoOB"/>
</dbReference>
<evidence type="ECO:0000256" key="6">
    <source>
        <dbReference type="ARBA" id="ARBA00022679"/>
    </source>
</evidence>
<evidence type="ECO:0000256" key="8">
    <source>
        <dbReference type="ARBA" id="ARBA00022741"/>
    </source>
</evidence>
<keyword evidence="10" id="KW-0067">ATP-binding</keyword>
<dbReference type="FunFam" id="3.30.450.20:FF:000018">
    <property type="entry name" value="Sensor histidine kinase DcuS"/>
    <property type="match status" value="1"/>
</dbReference>
<dbReference type="GO" id="GO:0005524">
    <property type="term" value="F:ATP binding"/>
    <property type="evidence" value="ECO:0007669"/>
    <property type="project" value="UniProtKB-KW"/>
</dbReference>
<keyword evidence="11 14" id="KW-1133">Transmembrane helix</keyword>
<dbReference type="CDD" id="cd18773">
    <property type="entry name" value="PDC1_HK_sensor"/>
    <property type="match status" value="1"/>
</dbReference>
<dbReference type="InterPro" id="IPR039506">
    <property type="entry name" value="SPOB_a"/>
</dbReference>
<dbReference type="SMART" id="SM00387">
    <property type="entry name" value="HATPase_c"/>
    <property type="match status" value="1"/>
</dbReference>
<evidence type="ECO:0000259" key="15">
    <source>
        <dbReference type="PROSITE" id="PS50109"/>
    </source>
</evidence>
<evidence type="ECO:0000256" key="5">
    <source>
        <dbReference type="ARBA" id="ARBA00022553"/>
    </source>
</evidence>
<dbReference type="InterPro" id="IPR005467">
    <property type="entry name" value="His_kinase_dom"/>
</dbReference>
<dbReference type="Gene3D" id="3.30.565.10">
    <property type="entry name" value="Histidine kinase-like ATPase, C-terminal domain"/>
    <property type="match status" value="1"/>
</dbReference>
<accession>A0A4Y3PLP4</accession>
<evidence type="ECO:0000256" key="10">
    <source>
        <dbReference type="ARBA" id="ARBA00022840"/>
    </source>
</evidence>
<dbReference type="Pfam" id="PF02518">
    <property type="entry name" value="HATPase_c"/>
    <property type="match status" value="1"/>
</dbReference>
<comment type="catalytic activity">
    <reaction evidence="1">
        <text>ATP + protein L-histidine = ADP + protein N-phospho-L-histidine.</text>
        <dbReference type="EC" id="2.7.13.3"/>
    </reaction>
</comment>
<evidence type="ECO:0000256" key="1">
    <source>
        <dbReference type="ARBA" id="ARBA00000085"/>
    </source>
</evidence>
<evidence type="ECO:0000313" key="17">
    <source>
        <dbReference type="EMBL" id="GEB34237.1"/>
    </source>
</evidence>
<dbReference type="PRINTS" id="PR00344">
    <property type="entry name" value="BCTRLSENSOR"/>
</dbReference>
<dbReference type="PROSITE" id="PS50112">
    <property type="entry name" value="PAS"/>
    <property type="match status" value="1"/>
</dbReference>
<dbReference type="EMBL" id="BJMH01000020">
    <property type="protein sequence ID" value="GEB34237.1"/>
    <property type="molecule type" value="Genomic_DNA"/>
</dbReference>
<dbReference type="InterPro" id="IPR029151">
    <property type="entry name" value="Sensor-like_sf"/>
</dbReference>
<keyword evidence="9 17" id="KW-0418">Kinase</keyword>
<organism evidence="17 18">
    <name type="scientific">Brevibacillus parabrevis</name>
    <dbReference type="NCBI Taxonomy" id="54914"/>
    <lineage>
        <taxon>Bacteria</taxon>
        <taxon>Bacillati</taxon>
        <taxon>Bacillota</taxon>
        <taxon>Bacilli</taxon>
        <taxon>Bacillales</taxon>
        <taxon>Paenibacillaceae</taxon>
        <taxon>Brevibacillus</taxon>
    </lineage>
</organism>
<dbReference type="PROSITE" id="PS50109">
    <property type="entry name" value="HIS_KIN"/>
    <property type="match status" value="1"/>
</dbReference>
<dbReference type="GO" id="GO:0006355">
    <property type="term" value="P:regulation of DNA-templated transcription"/>
    <property type="evidence" value="ECO:0007669"/>
    <property type="project" value="InterPro"/>
</dbReference>
<proteinExistence type="predicted"/>
<evidence type="ECO:0000313" key="18">
    <source>
        <dbReference type="Proteomes" id="UP000316882"/>
    </source>
</evidence>
<feature type="transmembrane region" description="Helical" evidence="14">
    <location>
        <begin position="138"/>
        <end position="156"/>
    </location>
</feature>
<dbReference type="EC" id="2.7.13.3" evidence="3"/>
<dbReference type="Gene3D" id="1.10.287.130">
    <property type="match status" value="1"/>
</dbReference>
<feature type="transmembrane region" description="Helical" evidence="14">
    <location>
        <begin position="168"/>
        <end position="188"/>
    </location>
</feature>
<dbReference type="GO" id="GO:0005886">
    <property type="term" value="C:plasma membrane"/>
    <property type="evidence" value="ECO:0007669"/>
    <property type="project" value="UniProtKB-SubCell"/>
</dbReference>
<dbReference type="InterPro" id="IPR033463">
    <property type="entry name" value="sCache_3"/>
</dbReference>
<comment type="subcellular location">
    <subcellularLocation>
        <location evidence="2">Cell membrane</location>
        <topology evidence="2">Multi-pass membrane protein</topology>
    </subcellularLocation>
</comment>
<dbReference type="InterPro" id="IPR013767">
    <property type="entry name" value="PAS_fold"/>
</dbReference>
<protein>
    <recommendedName>
        <fullName evidence="3">histidine kinase</fullName>
        <ecNumber evidence="3">2.7.13.3</ecNumber>
    </recommendedName>
</protein>
<reference evidence="17 18" key="1">
    <citation type="submission" date="2019-06" db="EMBL/GenBank/DDBJ databases">
        <title>Whole genome shotgun sequence of Brevibacillus parabrevis NBRC 12334.</title>
        <authorList>
            <person name="Hosoyama A."/>
            <person name="Uohara A."/>
            <person name="Ohji S."/>
            <person name="Ichikawa N."/>
        </authorList>
    </citation>
    <scope>NUCLEOTIDE SEQUENCE [LARGE SCALE GENOMIC DNA]</scope>
    <source>
        <strain evidence="17 18">NBRC 12334</strain>
    </source>
</reference>
<dbReference type="SUPFAM" id="SSF55890">
    <property type="entry name" value="Sporulation response regulatory protein Spo0B"/>
    <property type="match status" value="1"/>
</dbReference>
<evidence type="ECO:0000256" key="12">
    <source>
        <dbReference type="ARBA" id="ARBA00023012"/>
    </source>
</evidence>
<dbReference type="InterPro" id="IPR000014">
    <property type="entry name" value="PAS"/>
</dbReference>
<feature type="domain" description="PAS" evidence="16">
    <location>
        <begin position="206"/>
        <end position="247"/>
    </location>
</feature>
<feature type="domain" description="Histidine kinase" evidence="15">
    <location>
        <begin position="296"/>
        <end position="528"/>
    </location>
</feature>
<evidence type="ECO:0000256" key="7">
    <source>
        <dbReference type="ARBA" id="ARBA00022692"/>
    </source>
</evidence>
<gene>
    <name evidence="17" type="primary">citS_2</name>
    <name evidence="17" type="ORF">BPA01_38170</name>
</gene>